<protein>
    <submittedName>
        <fullName evidence="2">Uncharacterized protein</fullName>
    </submittedName>
</protein>
<reference evidence="2" key="1">
    <citation type="submission" date="2014-05" db="EMBL/GenBank/DDBJ databases">
        <title>The transcriptome of the halophilic microalga Tetraselmis sp. GSL018 isolated from the Great Salt Lake, Utah.</title>
        <authorList>
            <person name="Jinkerson R.E."/>
            <person name="D'Adamo S."/>
            <person name="Posewitz M.C."/>
        </authorList>
    </citation>
    <scope>NUCLEOTIDE SEQUENCE</scope>
    <source>
        <strain evidence="2">GSL018</strain>
    </source>
</reference>
<sequence length="78" mass="8611">TRRPHHGQDGRLCAQERSPHDPLTLAWGAVHRQKHRAREGGLEREGKGGRREQQGAGGGRRAVVDRVPEQLPGGLLPR</sequence>
<evidence type="ECO:0000313" key="2">
    <source>
        <dbReference type="EMBL" id="JAC63388.1"/>
    </source>
</evidence>
<proteinExistence type="predicted"/>
<organism evidence="2">
    <name type="scientific">Tetraselmis sp. GSL018</name>
    <dbReference type="NCBI Taxonomy" id="582737"/>
    <lineage>
        <taxon>Eukaryota</taxon>
        <taxon>Viridiplantae</taxon>
        <taxon>Chlorophyta</taxon>
        <taxon>core chlorophytes</taxon>
        <taxon>Chlorodendrophyceae</taxon>
        <taxon>Chlorodendrales</taxon>
        <taxon>Chlorodendraceae</taxon>
        <taxon>Tetraselmis</taxon>
    </lineage>
</organism>
<gene>
    <name evidence="2" type="ORF">TSPGSL018_20800</name>
</gene>
<feature type="compositionally biased region" description="Basic and acidic residues" evidence="1">
    <location>
        <begin position="38"/>
        <end position="53"/>
    </location>
</feature>
<evidence type="ECO:0000256" key="1">
    <source>
        <dbReference type="SAM" id="MobiDB-lite"/>
    </source>
</evidence>
<dbReference type="EMBL" id="GBEZ01023504">
    <property type="protein sequence ID" value="JAC63388.1"/>
    <property type="molecule type" value="Transcribed_RNA"/>
</dbReference>
<feature type="region of interest" description="Disordered" evidence="1">
    <location>
        <begin position="1"/>
        <end position="78"/>
    </location>
</feature>
<dbReference type="AlphaFoldDB" id="A0A061QUI1"/>
<name>A0A061QUI1_9CHLO</name>
<feature type="non-terminal residue" evidence="2">
    <location>
        <position position="78"/>
    </location>
</feature>
<feature type="non-terminal residue" evidence="2">
    <location>
        <position position="1"/>
    </location>
</feature>
<accession>A0A061QUI1</accession>